<dbReference type="RefSeq" id="WP_110424014.1">
    <property type="nucleotide sequence ID" value="NZ_QGLP01000005.1"/>
</dbReference>
<proteinExistence type="predicted"/>
<dbReference type="EMBL" id="QGLP01000005">
    <property type="protein sequence ID" value="PXZ04760.1"/>
    <property type="molecule type" value="Genomic_DNA"/>
</dbReference>
<reference evidence="1 2" key="1">
    <citation type="submission" date="2018-05" db="EMBL/GenBank/DDBJ databases">
        <title>Reference genomes for bee gut microbiota database.</title>
        <authorList>
            <person name="Ellegaard K.M."/>
        </authorList>
    </citation>
    <scope>NUCLEOTIDE SEQUENCE [LARGE SCALE GENOMIC DNA]</scope>
    <source>
        <strain evidence="1 2">ESL0177</strain>
    </source>
</reference>
<dbReference type="InterPro" id="IPR058263">
    <property type="entry name" value="DUF7957"/>
</dbReference>
<sequence>MIRHIDAGIANKILNIDNNYQLALLDGFNDLFKKEPLEVSRNIFLIKTDGQVIWRIYSKNDKFGDSFTNIYEKDGKFKAYRWDGGQYDIDIETGLATPEILIR</sequence>
<protein>
    <submittedName>
        <fullName evidence="1">Uncharacterized protein</fullName>
    </submittedName>
</protein>
<name>A0A2V4DVE2_9GAMM</name>
<dbReference type="Pfam" id="PF25857">
    <property type="entry name" value="DUF7957"/>
    <property type="match status" value="1"/>
</dbReference>
<accession>A0A2V4DVE2</accession>
<organism evidence="1 2">
    <name type="scientific">Gilliamella apicola</name>
    <dbReference type="NCBI Taxonomy" id="1196095"/>
    <lineage>
        <taxon>Bacteria</taxon>
        <taxon>Pseudomonadati</taxon>
        <taxon>Pseudomonadota</taxon>
        <taxon>Gammaproteobacteria</taxon>
        <taxon>Orbales</taxon>
        <taxon>Orbaceae</taxon>
        <taxon>Gilliamella</taxon>
    </lineage>
</organism>
<dbReference type="AlphaFoldDB" id="A0A2V4DVE2"/>
<comment type="caution">
    <text evidence="1">The sequence shown here is derived from an EMBL/GenBank/DDBJ whole genome shotgun (WGS) entry which is preliminary data.</text>
</comment>
<evidence type="ECO:0000313" key="1">
    <source>
        <dbReference type="EMBL" id="PXZ04760.1"/>
    </source>
</evidence>
<gene>
    <name evidence="1" type="ORF">DKK79_10490</name>
</gene>
<dbReference type="Proteomes" id="UP000247483">
    <property type="component" value="Unassembled WGS sequence"/>
</dbReference>
<evidence type="ECO:0000313" key="2">
    <source>
        <dbReference type="Proteomes" id="UP000247483"/>
    </source>
</evidence>